<dbReference type="InterPro" id="IPR011951">
    <property type="entry name" value="HAD-SF_hydro_IA_YjjG/PynA"/>
</dbReference>
<dbReference type="InterPro" id="IPR036412">
    <property type="entry name" value="HAD-like_sf"/>
</dbReference>
<dbReference type="InterPro" id="IPR052550">
    <property type="entry name" value="Pyrimidine_5'-ntase_YjjG"/>
</dbReference>
<reference evidence="1" key="1">
    <citation type="journal article" date="2017" name="Genome Announc.">
        <title>High-Quality Whole-Genome Sequences of the Oligo-Mouse-Microbiota Bacterial Community.</title>
        <authorList>
            <person name="Garzetti D."/>
            <person name="Brugiroux S."/>
            <person name="Bunk B."/>
            <person name="Pukall R."/>
            <person name="McCoy K.D."/>
            <person name="Macpherson A.J."/>
            <person name="Stecher B."/>
        </authorList>
    </citation>
    <scope>NUCLEOTIDE SEQUENCE</scope>
    <source>
        <strain evidence="1">KB18</strain>
    </source>
</reference>
<dbReference type="Gene3D" id="1.10.150.240">
    <property type="entry name" value="Putative phosphatase, domain 2"/>
    <property type="match status" value="1"/>
</dbReference>
<dbReference type="PANTHER" id="PTHR47478:SF1">
    <property type="entry name" value="PYRIMIDINE 5'-NUCLEOTIDASE YJJG"/>
    <property type="match status" value="1"/>
</dbReference>
<sequence>MRFLLFDADYTLLDFPEDMVRSFKIMYGSCFAAQRPYSEELLRHYEACNNRAWDRFERGECTKQELYISRFIEFLSKTGLSGDPEAINEKYFTAMAETGTAYPGAVELVKELSLTYDLYIITNGNVVSAIPRIRNSGLAPYFKEVFVSEAVGVGKPDKRYFDHVAASIPNFSRSEAVVIGDSPSSDLQGAVNAGLRSIWYDPPGAWTNERKAPQYTWRAESYDELREILSNV</sequence>
<organism evidence="2 4">
    <name type="scientific">Acutalibacter muris</name>
    <dbReference type="NCBI Taxonomy" id="1796620"/>
    <lineage>
        <taxon>Bacteria</taxon>
        <taxon>Bacillati</taxon>
        <taxon>Bacillota</taxon>
        <taxon>Clostridia</taxon>
        <taxon>Eubacteriales</taxon>
        <taxon>Acutalibacteraceae</taxon>
        <taxon>Acutalibacter</taxon>
    </lineage>
</organism>
<dbReference type="NCBIfam" id="TIGR02254">
    <property type="entry name" value="YjjG_YfnB"/>
    <property type="match status" value="1"/>
</dbReference>
<dbReference type="Proteomes" id="UP000596035">
    <property type="component" value="Chromosome"/>
</dbReference>
<dbReference type="PANTHER" id="PTHR47478">
    <property type="match status" value="1"/>
</dbReference>
<proteinExistence type="predicted"/>
<dbReference type="GO" id="GO:0008253">
    <property type="term" value="F:5'-nucleotidase activity"/>
    <property type="evidence" value="ECO:0007669"/>
    <property type="project" value="InterPro"/>
</dbReference>
<dbReference type="Pfam" id="PF00702">
    <property type="entry name" value="Hydrolase"/>
    <property type="match status" value="1"/>
</dbReference>
<dbReference type="AlphaFoldDB" id="A0A1Z2XTM2"/>
<evidence type="ECO:0000313" key="2">
    <source>
        <dbReference type="EMBL" id="QQR31075.1"/>
    </source>
</evidence>
<dbReference type="SFLD" id="SFLDS00003">
    <property type="entry name" value="Haloacid_Dehalogenase"/>
    <property type="match status" value="1"/>
</dbReference>
<dbReference type="SFLD" id="SFLDG01129">
    <property type="entry name" value="C1.5:_HAD__Beta-PGM__Phosphata"/>
    <property type="match status" value="1"/>
</dbReference>
<evidence type="ECO:0000313" key="4">
    <source>
        <dbReference type="Proteomes" id="UP000596035"/>
    </source>
</evidence>
<evidence type="ECO:0000313" key="1">
    <source>
        <dbReference type="EMBL" id="ASB41808.1"/>
    </source>
</evidence>
<dbReference type="KEGG" id="amur:ADH66_14785"/>
<dbReference type="InterPro" id="IPR023214">
    <property type="entry name" value="HAD_sf"/>
</dbReference>
<gene>
    <name evidence="1" type="ORF">ADH66_14785</name>
    <name evidence="2" type="ORF">I5Q82_05165</name>
</gene>
<dbReference type="InterPro" id="IPR006439">
    <property type="entry name" value="HAD-SF_hydro_IA"/>
</dbReference>
<protein>
    <submittedName>
        <fullName evidence="2">Noncanonical pyrimidine nucleotidase, YjjG family</fullName>
    </submittedName>
</protein>
<dbReference type="InterPro" id="IPR023198">
    <property type="entry name" value="PGP-like_dom2"/>
</dbReference>
<reference evidence="3" key="2">
    <citation type="submission" date="2017-05" db="EMBL/GenBank/DDBJ databases">
        <title>Improved OligoMM genomes.</title>
        <authorList>
            <person name="Garzetti D."/>
        </authorList>
    </citation>
    <scope>NUCLEOTIDE SEQUENCE [LARGE SCALE GENOMIC DNA]</scope>
    <source>
        <strain evidence="3">KB18</strain>
    </source>
</reference>
<dbReference type="Proteomes" id="UP000196710">
    <property type="component" value="Chromosome"/>
</dbReference>
<reference evidence="2 4" key="3">
    <citation type="submission" date="2020-11" db="EMBL/GenBank/DDBJ databases">
        <title>Closed and high quality bacterial genomes of the OMM12 community.</title>
        <authorList>
            <person name="Marbouty M."/>
            <person name="Lamy-Besnier Q."/>
            <person name="Debarbieux L."/>
            <person name="Koszul R."/>
        </authorList>
    </citation>
    <scope>NUCLEOTIDE SEQUENCE [LARGE SCALE GENOMIC DNA]</scope>
    <source>
        <strain evidence="2 4">KB18</strain>
    </source>
</reference>
<dbReference type="SUPFAM" id="SSF56784">
    <property type="entry name" value="HAD-like"/>
    <property type="match status" value="1"/>
</dbReference>
<evidence type="ECO:0000313" key="3">
    <source>
        <dbReference type="Proteomes" id="UP000196710"/>
    </source>
</evidence>
<name>A0A1Z2XTM2_9FIRM</name>
<dbReference type="Gene3D" id="3.40.50.1000">
    <property type="entry name" value="HAD superfamily/HAD-like"/>
    <property type="match status" value="1"/>
</dbReference>
<accession>A0A1Z2XTM2</accession>
<dbReference type="RefSeq" id="WP_066539193.1">
    <property type="nucleotide sequence ID" value="NZ_CP021422.1"/>
</dbReference>
<dbReference type="NCBIfam" id="TIGR01549">
    <property type="entry name" value="HAD-SF-IA-v1"/>
    <property type="match status" value="1"/>
</dbReference>
<dbReference type="EMBL" id="CP065321">
    <property type="protein sequence ID" value="QQR31075.1"/>
    <property type="molecule type" value="Genomic_DNA"/>
</dbReference>
<dbReference type="EMBL" id="CP021422">
    <property type="protein sequence ID" value="ASB41808.1"/>
    <property type="molecule type" value="Genomic_DNA"/>
</dbReference>
<keyword evidence="3" id="KW-1185">Reference proteome</keyword>